<evidence type="ECO:0000313" key="2">
    <source>
        <dbReference type="Proteomes" id="UP001283361"/>
    </source>
</evidence>
<comment type="caution">
    <text evidence="1">The sequence shown here is derived from an EMBL/GenBank/DDBJ whole genome shotgun (WGS) entry which is preliminary data.</text>
</comment>
<name>A0AAE1DF01_9GAST</name>
<proteinExistence type="predicted"/>
<accession>A0AAE1DF01</accession>
<protein>
    <submittedName>
        <fullName evidence="1">Uncharacterized protein</fullName>
    </submittedName>
</protein>
<dbReference type="AlphaFoldDB" id="A0AAE1DF01"/>
<sequence>MALGSCIKNLQDFYTNRNIHPVIIGHFLRLWKNSIPDRNLLGLQKSAPTALSVVVISTIFVNFYLESSPPTIENVTAEIIAHLWSQGLLSCDTCPSHRQLSDTRSGAGCRRC</sequence>
<dbReference type="EMBL" id="JAWDGP010004069">
    <property type="protein sequence ID" value="KAK3768106.1"/>
    <property type="molecule type" value="Genomic_DNA"/>
</dbReference>
<evidence type="ECO:0000313" key="1">
    <source>
        <dbReference type="EMBL" id="KAK3768106.1"/>
    </source>
</evidence>
<dbReference type="Proteomes" id="UP001283361">
    <property type="component" value="Unassembled WGS sequence"/>
</dbReference>
<gene>
    <name evidence="1" type="ORF">RRG08_004647</name>
</gene>
<keyword evidence="2" id="KW-1185">Reference proteome</keyword>
<reference evidence="1" key="1">
    <citation type="journal article" date="2023" name="G3 (Bethesda)">
        <title>A reference genome for the long-term kleptoplast-retaining sea slug Elysia crispata morphotype clarki.</title>
        <authorList>
            <person name="Eastman K.E."/>
            <person name="Pendleton A.L."/>
            <person name="Shaikh M.A."/>
            <person name="Suttiyut T."/>
            <person name="Ogas R."/>
            <person name="Tomko P."/>
            <person name="Gavelis G."/>
            <person name="Widhalm J.R."/>
            <person name="Wisecaver J.H."/>
        </authorList>
    </citation>
    <scope>NUCLEOTIDE SEQUENCE</scope>
    <source>
        <strain evidence="1">ECLA1</strain>
    </source>
</reference>
<organism evidence="1 2">
    <name type="scientific">Elysia crispata</name>
    <name type="common">lettuce slug</name>
    <dbReference type="NCBI Taxonomy" id="231223"/>
    <lineage>
        <taxon>Eukaryota</taxon>
        <taxon>Metazoa</taxon>
        <taxon>Spiralia</taxon>
        <taxon>Lophotrochozoa</taxon>
        <taxon>Mollusca</taxon>
        <taxon>Gastropoda</taxon>
        <taxon>Heterobranchia</taxon>
        <taxon>Euthyneura</taxon>
        <taxon>Panpulmonata</taxon>
        <taxon>Sacoglossa</taxon>
        <taxon>Placobranchoidea</taxon>
        <taxon>Plakobranchidae</taxon>
        <taxon>Elysia</taxon>
    </lineage>
</organism>